<dbReference type="InterPro" id="IPR007889">
    <property type="entry name" value="HTH_Psq"/>
</dbReference>
<dbReference type="AlphaFoldDB" id="A0A1G9CDR1"/>
<evidence type="ECO:0000313" key="4">
    <source>
        <dbReference type="Proteomes" id="UP000198662"/>
    </source>
</evidence>
<dbReference type="GO" id="GO:0003677">
    <property type="term" value="F:DNA binding"/>
    <property type="evidence" value="ECO:0007669"/>
    <property type="project" value="InterPro"/>
</dbReference>
<dbReference type="Proteomes" id="UP000198662">
    <property type="component" value="Unassembled WGS sequence"/>
</dbReference>
<feature type="domain" description="HTH psq-type" evidence="2">
    <location>
        <begin position="110"/>
        <end position="149"/>
    </location>
</feature>
<name>A0A1G9CDR1_9ACTN</name>
<dbReference type="Pfam" id="PF04218">
    <property type="entry name" value="CENP-B_N"/>
    <property type="match status" value="1"/>
</dbReference>
<evidence type="ECO:0000256" key="1">
    <source>
        <dbReference type="SAM" id="MobiDB-lite"/>
    </source>
</evidence>
<reference evidence="4" key="1">
    <citation type="submission" date="2016-10" db="EMBL/GenBank/DDBJ databases">
        <authorList>
            <person name="Varghese N."/>
            <person name="Submissions S."/>
        </authorList>
    </citation>
    <scope>NUCLEOTIDE SEQUENCE [LARGE SCALE GENOMIC DNA]</scope>
    <source>
        <strain evidence="4">CGMCC 4.3147</strain>
    </source>
</reference>
<evidence type="ECO:0000313" key="3">
    <source>
        <dbReference type="EMBL" id="SDK49823.1"/>
    </source>
</evidence>
<dbReference type="EMBL" id="FNGF01000001">
    <property type="protein sequence ID" value="SDK49823.1"/>
    <property type="molecule type" value="Genomic_DNA"/>
</dbReference>
<dbReference type="Gene3D" id="1.10.10.60">
    <property type="entry name" value="Homeodomain-like"/>
    <property type="match status" value="1"/>
</dbReference>
<gene>
    <name evidence="3" type="ORF">SAMN05216298_0283</name>
</gene>
<feature type="region of interest" description="Disordered" evidence="1">
    <location>
        <begin position="23"/>
        <end position="59"/>
    </location>
</feature>
<accession>A0A1G9CDR1</accession>
<evidence type="ECO:0000259" key="2">
    <source>
        <dbReference type="Pfam" id="PF04218"/>
    </source>
</evidence>
<proteinExistence type="predicted"/>
<sequence>MVALSRAYLNLNPQLTGLLERLQGPWPARGPETGPVTPDSPDDQPDVAYPPAPPRALRTRFSPTERAELIAAFNAGTTQKILAAKYGISPTSIKRLVHGSSNRPQATANRLTPEQRVAIAAMHATTGITKAELARTYGVGLSTIKRILREHRGA</sequence>
<keyword evidence="4" id="KW-1185">Reference proteome</keyword>
<protein>
    <recommendedName>
        <fullName evidence="2">HTH psq-type domain-containing protein</fullName>
    </recommendedName>
</protein>
<organism evidence="3 4">
    <name type="scientific">Glycomyces sambucus</name>
    <dbReference type="NCBI Taxonomy" id="380244"/>
    <lineage>
        <taxon>Bacteria</taxon>
        <taxon>Bacillati</taxon>
        <taxon>Actinomycetota</taxon>
        <taxon>Actinomycetes</taxon>
        <taxon>Glycomycetales</taxon>
        <taxon>Glycomycetaceae</taxon>
        <taxon>Glycomyces</taxon>
    </lineage>
</organism>